<comment type="caution">
    <text evidence="3">The sequence shown here is derived from an EMBL/GenBank/DDBJ whole genome shotgun (WGS) entry which is preliminary data.</text>
</comment>
<reference evidence="3 4" key="1">
    <citation type="submission" date="2024-02" db="EMBL/GenBank/DDBJ databases">
        <title>Rhodopirellula caenicola NBRC 110016.</title>
        <authorList>
            <person name="Ichikawa N."/>
            <person name="Katano-Makiyama Y."/>
            <person name="Hidaka K."/>
        </authorList>
    </citation>
    <scope>NUCLEOTIDE SEQUENCE [LARGE SCALE GENOMIC DNA]</scope>
    <source>
        <strain evidence="3 4">NBRC 110016</strain>
    </source>
</reference>
<dbReference type="SUPFAM" id="SSF53448">
    <property type="entry name" value="Nucleotide-diphospho-sugar transferases"/>
    <property type="match status" value="1"/>
</dbReference>
<dbReference type="GO" id="GO:0016740">
    <property type="term" value="F:transferase activity"/>
    <property type="evidence" value="ECO:0007669"/>
    <property type="project" value="UniProtKB-KW"/>
</dbReference>
<evidence type="ECO:0000313" key="3">
    <source>
        <dbReference type="EMBL" id="GAA5509919.1"/>
    </source>
</evidence>
<evidence type="ECO:0000256" key="1">
    <source>
        <dbReference type="SAM" id="MobiDB-lite"/>
    </source>
</evidence>
<feature type="domain" description="Glycosyltransferase 2-like" evidence="2">
    <location>
        <begin position="159"/>
        <end position="313"/>
    </location>
</feature>
<evidence type="ECO:0000259" key="2">
    <source>
        <dbReference type="Pfam" id="PF00535"/>
    </source>
</evidence>
<keyword evidence="4" id="KW-1185">Reference proteome</keyword>
<dbReference type="PANTHER" id="PTHR48090:SF7">
    <property type="entry name" value="RFBJ PROTEIN"/>
    <property type="match status" value="1"/>
</dbReference>
<dbReference type="InterPro" id="IPR001173">
    <property type="entry name" value="Glyco_trans_2-like"/>
</dbReference>
<proteinExistence type="predicted"/>
<dbReference type="Pfam" id="PF00535">
    <property type="entry name" value="Glycos_transf_2"/>
    <property type="match status" value="1"/>
</dbReference>
<organism evidence="3 4">
    <name type="scientific">Novipirellula caenicola</name>
    <dbReference type="NCBI Taxonomy" id="1536901"/>
    <lineage>
        <taxon>Bacteria</taxon>
        <taxon>Pseudomonadati</taxon>
        <taxon>Planctomycetota</taxon>
        <taxon>Planctomycetia</taxon>
        <taxon>Pirellulales</taxon>
        <taxon>Pirellulaceae</taxon>
        <taxon>Novipirellula</taxon>
    </lineage>
</organism>
<accession>A0ABP9VXQ0</accession>
<evidence type="ECO:0000313" key="4">
    <source>
        <dbReference type="Proteomes" id="UP001416858"/>
    </source>
</evidence>
<dbReference type="PANTHER" id="PTHR48090">
    <property type="entry name" value="UNDECAPRENYL-PHOSPHATE 4-DEOXY-4-FORMAMIDO-L-ARABINOSE TRANSFERASE-RELATED"/>
    <property type="match status" value="1"/>
</dbReference>
<dbReference type="InterPro" id="IPR029044">
    <property type="entry name" value="Nucleotide-diphossugar_trans"/>
</dbReference>
<feature type="region of interest" description="Disordered" evidence="1">
    <location>
        <begin position="1"/>
        <end position="43"/>
    </location>
</feature>
<sequence length="381" mass="41990">MPGESCRQPRSHRGAAKSSEFGTTITTGTSGGSERRDLAGCGKFFGSGDFDSPDLLRKEPIDPSLSPTVPELRMPIESDISADLMFTADTVATQDPAVAKPAARPPVAATPDAKRESWSLDLVDPVDDVIRRTEETLDFIAEASIAANSVQPLDHYDLTIIVPVYNERQTLPKVLERIDEVMPRSTEVIIVDDGSTDGTSQWLAGLTPRANRTIIRRRCNHGKGSAVRLAIRHSQGNVVAIQDADLEYDPATLLRVVWPILDGNADVVYGSRYLDGGSDPSWLHRFGNWMLTKLSNLMTGLRLTDMETCHKAFDGEMLRSISLKECRFGFEPEITAKIAAKDVRVLEVPTHYDSRGYDEGKKIGWKDAVSALACMWIYRKG</sequence>
<dbReference type="CDD" id="cd04179">
    <property type="entry name" value="DPM_DPG-synthase_like"/>
    <property type="match status" value="1"/>
</dbReference>
<dbReference type="Gene3D" id="3.90.550.10">
    <property type="entry name" value="Spore Coat Polysaccharide Biosynthesis Protein SpsA, Chain A"/>
    <property type="match status" value="1"/>
</dbReference>
<feature type="compositionally biased region" description="Low complexity" evidence="1">
    <location>
        <begin position="18"/>
        <end position="28"/>
    </location>
</feature>
<dbReference type="Proteomes" id="UP001416858">
    <property type="component" value="Unassembled WGS sequence"/>
</dbReference>
<dbReference type="EMBL" id="BAABRO010000017">
    <property type="protein sequence ID" value="GAA5509919.1"/>
    <property type="molecule type" value="Genomic_DNA"/>
</dbReference>
<dbReference type="InterPro" id="IPR050256">
    <property type="entry name" value="Glycosyltransferase_2"/>
</dbReference>
<gene>
    <name evidence="3" type="primary">arnC_3</name>
    <name evidence="3" type="ORF">Rcae01_05424</name>
</gene>
<keyword evidence="3" id="KW-0808">Transferase</keyword>
<protein>
    <submittedName>
        <fullName evidence="3">Undecaprenyl-phosphate 4-deoxy-4-formamido-L-arabinose transferase</fullName>
    </submittedName>
</protein>
<name>A0ABP9VXQ0_9BACT</name>